<keyword evidence="3" id="KW-1185">Reference proteome</keyword>
<name>A0A2M9ZQV4_9LEPT</name>
<evidence type="ECO:0000313" key="2">
    <source>
        <dbReference type="EMBL" id="PJZ74415.1"/>
    </source>
</evidence>
<dbReference type="NCBIfam" id="NF047443">
    <property type="entry name" value="CompRegAqLcpA"/>
    <property type="match status" value="1"/>
</dbReference>
<dbReference type="Proteomes" id="UP000231962">
    <property type="component" value="Unassembled WGS sequence"/>
</dbReference>
<protein>
    <submittedName>
        <fullName evidence="2">Uncharacterized protein</fullName>
    </submittedName>
</protein>
<accession>A0A2M9ZQV4</accession>
<reference evidence="3 4" key="1">
    <citation type="submission" date="2017-07" db="EMBL/GenBank/DDBJ databases">
        <title>Leptospira spp. isolated from tropical soils.</title>
        <authorList>
            <person name="Thibeaux R."/>
            <person name="Iraola G."/>
            <person name="Ferres I."/>
            <person name="Bierque E."/>
            <person name="Girault D."/>
            <person name="Soupe-Gilbert M.-E."/>
            <person name="Picardeau M."/>
            <person name="Goarant C."/>
        </authorList>
    </citation>
    <scope>NUCLEOTIDE SEQUENCE [LARGE SCALE GENOMIC DNA]</scope>
    <source>
        <strain evidence="2 4">FH1-B-B1</strain>
        <strain evidence="1 3">FH1-B-C1</strain>
    </source>
</reference>
<evidence type="ECO:0000313" key="4">
    <source>
        <dbReference type="Proteomes" id="UP000231990"/>
    </source>
</evidence>
<evidence type="ECO:0000313" key="3">
    <source>
        <dbReference type="Proteomes" id="UP000231962"/>
    </source>
</evidence>
<dbReference type="OrthoDB" id="334462at2"/>
<gene>
    <name evidence="1" type="ORF">CH360_16575</name>
    <name evidence="2" type="ORF">CH373_05830</name>
</gene>
<evidence type="ECO:0000313" key="1">
    <source>
        <dbReference type="EMBL" id="PJZ68389.1"/>
    </source>
</evidence>
<dbReference type="RefSeq" id="WP_100715193.1">
    <property type="nucleotide sequence ID" value="NZ_NPDY01000024.1"/>
</dbReference>
<comment type="caution">
    <text evidence="2">The sequence shown here is derived from an EMBL/GenBank/DDBJ whole genome shotgun (WGS) entry which is preliminary data.</text>
</comment>
<dbReference type="EMBL" id="NPDY01000024">
    <property type="protein sequence ID" value="PJZ68389.1"/>
    <property type="molecule type" value="Genomic_DNA"/>
</dbReference>
<organism evidence="2 4">
    <name type="scientific">Leptospira perolatii</name>
    <dbReference type="NCBI Taxonomy" id="2023191"/>
    <lineage>
        <taxon>Bacteria</taxon>
        <taxon>Pseudomonadati</taxon>
        <taxon>Spirochaetota</taxon>
        <taxon>Spirochaetia</taxon>
        <taxon>Leptospirales</taxon>
        <taxon>Leptospiraceae</taxon>
        <taxon>Leptospira</taxon>
    </lineage>
</organism>
<dbReference type="AlphaFoldDB" id="A0A2M9ZQV4"/>
<dbReference type="Proteomes" id="UP000231990">
    <property type="component" value="Unassembled WGS sequence"/>
</dbReference>
<sequence length="187" mass="22102">MYNLWKSVSFVLLSILFLNCEPGQLAIDKVELCDYFTRDGVCREATEINKKYQIEIPNQKKPQTWEDLSNYLYFHARETPGFILRTNRKFTPEEKKELKESYFAMYDFAGERGKMEGLEMGEDWIGSFNYLGTMIKQKQKKENKLKSFPYETSLFPANLEFFWSSKLFTGSTKTKINLTYRVLPPEK</sequence>
<dbReference type="EMBL" id="NPDZ01000002">
    <property type="protein sequence ID" value="PJZ74415.1"/>
    <property type="molecule type" value="Genomic_DNA"/>
</dbReference>
<proteinExistence type="predicted"/>